<keyword evidence="4" id="KW-1185">Reference proteome</keyword>
<name>F5XQZ0_MICPN</name>
<dbReference type="AlphaFoldDB" id="F5XQZ0"/>
<dbReference type="InterPro" id="IPR043519">
    <property type="entry name" value="NT_sf"/>
</dbReference>
<dbReference type="GO" id="GO:0016779">
    <property type="term" value="F:nucleotidyltransferase activity"/>
    <property type="evidence" value="ECO:0007669"/>
    <property type="project" value="InterPro"/>
</dbReference>
<dbReference type="CDD" id="cd05403">
    <property type="entry name" value="NT_KNTase_like"/>
    <property type="match status" value="1"/>
</dbReference>
<gene>
    <name evidence="3" type="ordered locus">MLP_39980</name>
</gene>
<sequence length="148" mass="16019">MDQAKLRADYRALLDRLRDDERVVGVVLSGSQARQGMATERSDFDVLIVTADDQVSNLAGEARREPGFDVGVTSLSAFRRHALAGSEFSWDLVAGLRTSGPVDGWRRPPPTRPRARGSSRRPVPGLGMRCLVFSGDGGPGARSVRRAS</sequence>
<proteinExistence type="predicted"/>
<dbReference type="Proteomes" id="UP000007947">
    <property type="component" value="Chromosome"/>
</dbReference>
<dbReference type="RefSeq" id="WP_013864854.1">
    <property type="nucleotide sequence ID" value="NC_015635.1"/>
</dbReference>
<dbReference type="Gene3D" id="3.30.460.10">
    <property type="entry name" value="Beta Polymerase, domain 2"/>
    <property type="match status" value="1"/>
</dbReference>
<dbReference type="EMBL" id="AP012204">
    <property type="protein sequence ID" value="BAK37012.1"/>
    <property type="molecule type" value="Genomic_DNA"/>
</dbReference>
<protein>
    <recommendedName>
        <fullName evidence="2">Polymerase nucleotidyl transferase domain-containing protein</fullName>
    </recommendedName>
</protein>
<feature type="region of interest" description="Disordered" evidence="1">
    <location>
        <begin position="99"/>
        <end position="127"/>
    </location>
</feature>
<dbReference type="HOGENOM" id="CLU_1756775_0_0_11"/>
<evidence type="ECO:0000259" key="2">
    <source>
        <dbReference type="Pfam" id="PF01909"/>
    </source>
</evidence>
<evidence type="ECO:0000313" key="3">
    <source>
        <dbReference type="EMBL" id="BAK37012.1"/>
    </source>
</evidence>
<evidence type="ECO:0000313" key="4">
    <source>
        <dbReference type="Proteomes" id="UP000007947"/>
    </source>
</evidence>
<accession>F5XQZ0</accession>
<dbReference type="SUPFAM" id="SSF81301">
    <property type="entry name" value="Nucleotidyltransferase"/>
    <property type="match status" value="1"/>
</dbReference>
<feature type="domain" description="Polymerase nucleotidyl transferase" evidence="2">
    <location>
        <begin position="12"/>
        <end position="53"/>
    </location>
</feature>
<organism evidence="3 4">
    <name type="scientific">Microlunatus phosphovorus (strain ATCC 700054 / DSM 10555 / JCM 9379 / NBRC 101784 / NCIMB 13414 / VKM Ac-1990 / NM-1)</name>
    <dbReference type="NCBI Taxonomy" id="1032480"/>
    <lineage>
        <taxon>Bacteria</taxon>
        <taxon>Bacillati</taxon>
        <taxon>Actinomycetota</taxon>
        <taxon>Actinomycetes</taxon>
        <taxon>Propionibacteriales</taxon>
        <taxon>Propionibacteriaceae</taxon>
        <taxon>Microlunatus</taxon>
    </lineage>
</organism>
<dbReference type="STRING" id="1032480.MLP_39980"/>
<dbReference type="eggNOG" id="COG1708">
    <property type="taxonomic scope" value="Bacteria"/>
</dbReference>
<dbReference type="Pfam" id="PF01909">
    <property type="entry name" value="NTP_transf_2"/>
    <property type="match status" value="1"/>
</dbReference>
<dbReference type="KEGG" id="mph:MLP_39980"/>
<dbReference type="InterPro" id="IPR002934">
    <property type="entry name" value="Polymerase_NTP_transf_dom"/>
</dbReference>
<evidence type="ECO:0000256" key="1">
    <source>
        <dbReference type="SAM" id="MobiDB-lite"/>
    </source>
</evidence>
<reference evidence="3 4" key="1">
    <citation type="submission" date="2011-05" db="EMBL/GenBank/DDBJ databases">
        <title>Whole genome sequence of Microlunatus phosphovorus NM-1.</title>
        <authorList>
            <person name="Hosoyama A."/>
            <person name="Sasaki K."/>
            <person name="Harada T."/>
            <person name="Igarashi R."/>
            <person name="Kawakoshi A."/>
            <person name="Sasagawa M."/>
            <person name="Fukada J."/>
            <person name="Nakamura S."/>
            <person name="Katano Y."/>
            <person name="Hanada S."/>
            <person name="Kamagata Y."/>
            <person name="Nakamura N."/>
            <person name="Yamazaki S."/>
            <person name="Fujita N."/>
        </authorList>
    </citation>
    <scope>NUCLEOTIDE SEQUENCE [LARGE SCALE GENOMIC DNA]</scope>
    <source>
        <strain evidence="4">ATCC 700054 / DSM 10555 / JCM 9379 / NBRC 101784 / NCIMB 13414 / VKM Ac-1990 / NM-1</strain>
    </source>
</reference>